<keyword evidence="3" id="KW-1185">Reference proteome</keyword>
<dbReference type="AlphaFoldDB" id="A0A8S1YNL8"/>
<evidence type="ECO:0000313" key="2">
    <source>
        <dbReference type="EMBL" id="CAD8215121.1"/>
    </source>
</evidence>
<organism evidence="2 3">
    <name type="scientific">Paramecium octaurelia</name>
    <dbReference type="NCBI Taxonomy" id="43137"/>
    <lineage>
        <taxon>Eukaryota</taxon>
        <taxon>Sar</taxon>
        <taxon>Alveolata</taxon>
        <taxon>Ciliophora</taxon>
        <taxon>Intramacronucleata</taxon>
        <taxon>Oligohymenophorea</taxon>
        <taxon>Peniculida</taxon>
        <taxon>Parameciidae</taxon>
        <taxon>Paramecium</taxon>
    </lineage>
</organism>
<evidence type="ECO:0000313" key="3">
    <source>
        <dbReference type="Proteomes" id="UP000683925"/>
    </source>
</evidence>
<protein>
    <submittedName>
        <fullName evidence="2">Uncharacterized protein</fullName>
    </submittedName>
</protein>
<evidence type="ECO:0000313" key="1">
    <source>
        <dbReference type="EMBL" id="CAD8215119.1"/>
    </source>
</evidence>
<sequence>MAHTKAKLPTCPLIVSLQDKQRTFRACNKLNLRFLGEDI</sequence>
<dbReference type="EMBL" id="CAJJDP010000210">
    <property type="protein sequence ID" value="CAD8215121.1"/>
    <property type="molecule type" value="Genomic_DNA"/>
</dbReference>
<accession>A0A8S1YNL8</accession>
<proteinExistence type="predicted"/>
<dbReference type="Proteomes" id="UP000683925">
    <property type="component" value="Unassembled WGS sequence"/>
</dbReference>
<name>A0A8S1YNL8_PAROT</name>
<reference evidence="2" key="1">
    <citation type="submission" date="2021-01" db="EMBL/GenBank/DDBJ databases">
        <authorList>
            <consortium name="Genoscope - CEA"/>
            <person name="William W."/>
        </authorList>
    </citation>
    <scope>NUCLEOTIDE SEQUENCE</scope>
</reference>
<comment type="caution">
    <text evidence="2">The sequence shown here is derived from an EMBL/GenBank/DDBJ whole genome shotgun (WGS) entry which is preliminary data.</text>
</comment>
<dbReference type="EMBL" id="CAJJDP010000210">
    <property type="protein sequence ID" value="CAD8215119.1"/>
    <property type="molecule type" value="Genomic_DNA"/>
</dbReference>
<gene>
    <name evidence="1" type="ORF">POCTA_138.1.T2060013</name>
    <name evidence="2" type="ORF">POCTA_138.1.T2060015</name>
</gene>